<evidence type="ECO:0000313" key="2">
    <source>
        <dbReference type="EMBL" id="ETL36230.1"/>
    </source>
</evidence>
<gene>
    <name evidence="1" type="ORF">L915_11848</name>
    <name evidence="2" type="ORF">L916_11776</name>
</gene>
<proteinExistence type="predicted"/>
<evidence type="ECO:0000313" key="1">
    <source>
        <dbReference type="EMBL" id="ETK82852.1"/>
    </source>
</evidence>
<feature type="non-terminal residue" evidence="1">
    <location>
        <position position="1"/>
    </location>
</feature>
<accession>W2GIL5</accession>
<dbReference type="AlphaFoldDB" id="W2GIL5"/>
<name>W2GIL5_PHYNI</name>
<dbReference type="VEuPathDB" id="FungiDB:PPTG_23379"/>
<dbReference type="Proteomes" id="UP000053236">
    <property type="component" value="Unassembled WGS sequence"/>
</dbReference>
<reference evidence="1" key="1">
    <citation type="submission" date="2013-11" db="EMBL/GenBank/DDBJ databases">
        <title>The Genome Sequence of Phytophthora parasitica CJ02B3.</title>
        <authorList>
            <consortium name="The Broad Institute Genomics Platform"/>
            <person name="Russ C."/>
            <person name="Tyler B."/>
            <person name="Panabieres F."/>
            <person name="Shan W."/>
            <person name="Tripathy S."/>
            <person name="Grunwald N."/>
            <person name="Machado M."/>
            <person name="Johnson C.S."/>
            <person name="Arredondo F."/>
            <person name="Hong C."/>
            <person name="Coffey M."/>
            <person name="Young S.K."/>
            <person name="Zeng Q."/>
            <person name="Gargeya S."/>
            <person name="Fitzgerald M."/>
            <person name="Abouelleil A."/>
            <person name="Alvarado L."/>
            <person name="Chapman S.B."/>
            <person name="Gainer-Dewar J."/>
            <person name="Goldberg J."/>
            <person name="Griggs A."/>
            <person name="Gujja S."/>
            <person name="Hansen M."/>
            <person name="Howarth C."/>
            <person name="Imamovic A."/>
            <person name="Ireland A."/>
            <person name="Larimer J."/>
            <person name="McCowan C."/>
            <person name="Murphy C."/>
            <person name="Pearson M."/>
            <person name="Poon T.W."/>
            <person name="Priest M."/>
            <person name="Roberts A."/>
            <person name="Saif S."/>
            <person name="Shea T."/>
            <person name="Sykes S."/>
            <person name="Wortman J."/>
            <person name="Nusbaum C."/>
            <person name="Birren B."/>
        </authorList>
    </citation>
    <scope>NUCLEOTIDE SEQUENCE [LARGE SCALE GENOMIC DNA]</scope>
    <source>
        <strain evidence="1">CJ02B3</strain>
    </source>
</reference>
<organism evidence="1">
    <name type="scientific">Phytophthora nicotianae</name>
    <name type="common">Potato buckeye rot agent</name>
    <name type="synonym">Phytophthora parasitica</name>
    <dbReference type="NCBI Taxonomy" id="4792"/>
    <lineage>
        <taxon>Eukaryota</taxon>
        <taxon>Sar</taxon>
        <taxon>Stramenopiles</taxon>
        <taxon>Oomycota</taxon>
        <taxon>Peronosporomycetes</taxon>
        <taxon>Peronosporales</taxon>
        <taxon>Peronosporaceae</taxon>
        <taxon>Phytophthora</taxon>
    </lineage>
</organism>
<dbReference type="EMBL" id="KI687140">
    <property type="protein sequence ID" value="ETK82852.1"/>
    <property type="molecule type" value="Genomic_DNA"/>
</dbReference>
<sequence>EALKLSTTGALDPSQIPACAQELEQKFGDLGPFSTTSAAKDLATFLYRYGNDFSTTVYGVGYGTVWVERVMYLDPSGSDGLCFMDSVLTTLGASPDKFANVTSSSVAVKEVQLGCAKLLKTMATAVEHEVG</sequence>
<protein>
    <submittedName>
        <fullName evidence="1">Uncharacterized protein</fullName>
    </submittedName>
</protein>
<dbReference type="EMBL" id="KI673836">
    <property type="protein sequence ID" value="ETL36230.1"/>
    <property type="molecule type" value="Genomic_DNA"/>
</dbReference>
<dbReference type="Proteomes" id="UP000053864">
    <property type="component" value="Unassembled WGS sequence"/>
</dbReference>
<reference evidence="2" key="2">
    <citation type="submission" date="2013-11" db="EMBL/GenBank/DDBJ databases">
        <title>The Genome Sequence of Phytophthora parasitica CJ05E6.</title>
        <authorList>
            <consortium name="The Broad Institute Genomics Platform"/>
            <person name="Russ C."/>
            <person name="Tyler B."/>
            <person name="Panabieres F."/>
            <person name="Shan W."/>
            <person name="Tripathy S."/>
            <person name="Grunwald N."/>
            <person name="Machado M."/>
            <person name="Johnson C.S."/>
            <person name="Arredondo F."/>
            <person name="Hong C."/>
            <person name="Coffey M."/>
            <person name="Young S.K."/>
            <person name="Zeng Q."/>
            <person name="Gargeya S."/>
            <person name="Fitzgerald M."/>
            <person name="Abouelleil A."/>
            <person name="Alvarado L."/>
            <person name="Chapman S.B."/>
            <person name="Gainer-Dewar J."/>
            <person name="Goldberg J."/>
            <person name="Griggs A."/>
            <person name="Gujja S."/>
            <person name="Hansen M."/>
            <person name="Howarth C."/>
            <person name="Imamovic A."/>
            <person name="Ireland A."/>
            <person name="Larimer J."/>
            <person name="McCowan C."/>
            <person name="Murphy C."/>
            <person name="Pearson M."/>
            <person name="Poon T.W."/>
            <person name="Priest M."/>
            <person name="Roberts A."/>
            <person name="Saif S."/>
            <person name="Shea T."/>
            <person name="Sykes S."/>
            <person name="Wortman J."/>
            <person name="Nusbaum C."/>
            <person name="Birren B."/>
        </authorList>
    </citation>
    <scope>NUCLEOTIDE SEQUENCE [LARGE SCALE GENOMIC DNA]</scope>
    <source>
        <strain evidence="2">CJ05E6</strain>
    </source>
</reference>